<proteinExistence type="predicted"/>
<feature type="transmembrane region" description="Helical" evidence="1">
    <location>
        <begin position="68"/>
        <end position="101"/>
    </location>
</feature>
<feature type="transmembrane region" description="Helical" evidence="1">
    <location>
        <begin position="39"/>
        <end position="56"/>
    </location>
</feature>
<dbReference type="AlphaFoldDB" id="A0A8J3KHV6"/>
<dbReference type="EMBL" id="BONH01000034">
    <property type="protein sequence ID" value="GIG01025.1"/>
    <property type="molecule type" value="Genomic_DNA"/>
</dbReference>
<reference evidence="2 3" key="1">
    <citation type="submission" date="2021-01" db="EMBL/GenBank/DDBJ databases">
        <title>Whole genome shotgun sequence of Catellatospora citrea NBRC 14495.</title>
        <authorList>
            <person name="Komaki H."/>
            <person name="Tamura T."/>
        </authorList>
    </citation>
    <scope>NUCLEOTIDE SEQUENCE [LARGE SCALE GENOMIC DNA]</scope>
    <source>
        <strain evidence="2 3">NBRC 14495</strain>
    </source>
</reference>
<dbReference type="Proteomes" id="UP000659904">
    <property type="component" value="Unassembled WGS sequence"/>
</dbReference>
<feature type="transmembrane region" description="Helical" evidence="1">
    <location>
        <begin position="12"/>
        <end position="33"/>
    </location>
</feature>
<comment type="caution">
    <text evidence="2">The sequence shown here is derived from an EMBL/GenBank/DDBJ whole genome shotgun (WGS) entry which is preliminary data.</text>
</comment>
<keyword evidence="3" id="KW-1185">Reference proteome</keyword>
<sequence length="107" mass="10849">MATRTRPGVDWLALVVALLCLGSATGYVVLVLGQGDVPVLWFVGGLLVAAALTLHGSIRSRRFRAPALLASGVLLCALGALALFSIGLPIVAAGLIAFTAAARARVA</sequence>
<gene>
    <name evidence="2" type="ORF">Cci01nite_61180</name>
</gene>
<accession>A0A8J3KHV6</accession>
<keyword evidence="1" id="KW-0472">Membrane</keyword>
<evidence type="ECO:0000256" key="1">
    <source>
        <dbReference type="SAM" id="Phobius"/>
    </source>
</evidence>
<keyword evidence="1" id="KW-0812">Transmembrane</keyword>
<evidence type="ECO:0000313" key="2">
    <source>
        <dbReference type="EMBL" id="GIG01025.1"/>
    </source>
</evidence>
<evidence type="ECO:0000313" key="3">
    <source>
        <dbReference type="Proteomes" id="UP000659904"/>
    </source>
</evidence>
<dbReference type="RefSeq" id="WP_120315474.1">
    <property type="nucleotide sequence ID" value="NZ_BONH01000034.1"/>
</dbReference>
<keyword evidence="1" id="KW-1133">Transmembrane helix</keyword>
<name>A0A8J3KHV6_9ACTN</name>
<protein>
    <submittedName>
        <fullName evidence="2">Uncharacterized protein</fullName>
    </submittedName>
</protein>
<organism evidence="2 3">
    <name type="scientific">Catellatospora citrea</name>
    <dbReference type="NCBI Taxonomy" id="53366"/>
    <lineage>
        <taxon>Bacteria</taxon>
        <taxon>Bacillati</taxon>
        <taxon>Actinomycetota</taxon>
        <taxon>Actinomycetes</taxon>
        <taxon>Micromonosporales</taxon>
        <taxon>Micromonosporaceae</taxon>
        <taxon>Catellatospora</taxon>
    </lineage>
</organism>